<evidence type="ECO:0000313" key="3">
    <source>
        <dbReference type="Proteomes" id="UP000245908"/>
    </source>
</evidence>
<feature type="transmembrane region" description="Helical" evidence="1">
    <location>
        <begin position="81"/>
        <end position="99"/>
    </location>
</feature>
<protein>
    <submittedName>
        <fullName evidence="2">Uncharacterized protein</fullName>
    </submittedName>
</protein>
<keyword evidence="1" id="KW-0472">Membrane</keyword>
<dbReference type="Proteomes" id="UP000245908">
    <property type="component" value="Unassembled WGS sequence"/>
</dbReference>
<keyword evidence="1" id="KW-0812">Transmembrane</keyword>
<evidence type="ECO:0000256" key="1">
    <source>
        <dbReference type="SAM" id="Phobius"/>
    </source>
</evidence>
<keyword evidence="1" id="KW-1133">Transmembrane helix</keyword>
<feature type="transmembrane region" description="Helical" evidence="1">
    <location>
        <begin position="16"/>
        <end position="39"/>
    </location>
</feature>
<proteinExistence type="predicted"/>
<dbReference type="EMBL" id="QEFH01000009">
    <property type="protein sequence ID" value="PVU71250.1"/>
    <property type="molecule type" value="Genomic_DNA"/>
</dbReference>
<reference evidence="2 3" key="1">
    <citation type="journal article" date="2015" name="Appl. Environ. Microbiol.">
        <title>Nanoarchaeota, Their Sulfolobales Host, and Nanoarchaeota Virus Distribution across Yellowstone National Park Hot Springs.</title>
        <authorList>
            <person name="Munson-McGee J.H."/>
            <person name="Field E.K."/>
            <person name="Bateson M."/>
            <person name="Rooney C."/>
            <person name="Stepanauskas R."/>
            <person name="Young M.J."/>
        </authorList>
    </citation>
    <scope>NUCLEOTIDE SEQUENCE [LARGE SCALE GENOMIC DNA]</scope>
    <source>
        <strain evidence="2">SCGC AB-777_O03</strain>
    </source>
</reference>
<sequence>MDDITANFFEYLLKDLLIILIILLVQYLLTTHVIALFPIELSQVTTSNQQTILANLTITELVSISNSTIKFKDAEHIIDVLFDYLITPIFLILDTLCYLKAKRSKRSLNY</sequence>
<gene>
    <name evidence="2" type="ORF">DDW05_01590</name>
</gene>
<name>A0A2T9WTT3_NANST</name>
<dbReference type="AlphaFoldDB" id="A0A2T9WTT3"/>
<evidence type="ECO:0000313" key="2">
    <source>
        <dbReference type="EMBL" id="PVU71250.1"/>
    </source>
</evidence>
<organism evidence="2 3">
    <name type="scientific">Nanobsidianus stetteri</name>
    <dbReference type="NCBI Taxonomy" id="1294122"/>
    <lineage>
        <taxon>Archaea</taxon>
        <taxon>Nanobdellota</taxon>
        <taxon>Candidatus Nanoarchaeia</taxon>
        <taxon>Nanoarchaeales</taxon>
        <taxon>Nanopusillaceae</taxon>
        <taxon>Candidatus Nanobsidianus</taxon>
    </lineage>
</organism>
<accession>A0A2T9WTT3</accession>
<comment type="caution">
    <text evidence="2">The sequence shown here is derived from an EMBL/GenBank/DDBJ whole genome shotgun (WGS) entry which is preliminary data.</text>
</comment>